<name>A0AAV4WD35_9ARAC</name>
<accession>A0AAV4WD35</accession>
<dbReference type="Proteomes" id="UP001054837">
    <property type="component" value="Unassembled WGS sequence"/>
</dbReference>
<keyword evidence="2" id="KW-1185">Reference proteome</keyword>
<comment type="caution">
    <text evidence="1">The sequence shown here is derived from an EMBL/GenBank/DDBJ whole genome shotgun (WGS) entry which is preliminary data.</text>
</comment>
<reference evidence="1 2" key="1">
    <citation type="submission" date="2021-06" db="EMBL/GenBank/DDBJ databases">
        <title>Caerostris darwini draft genome.</title>
        <authorList>
            <person name="Kono N."/>
            <person name="Arakawa K."/>
        </authorList>
    </citation>
    <scope>NUCLEOTIDE SEQUENCE [LARGE SCALE GENOMIC DNA]</scope>
</reference>
<protein>
    <submittedName>
        <fullName evidence="1">Uncharacterized protein</fullName>
    </submittedName>
</protein>
<gene>
    <name evidence="1" type="ORF">CDAR_448881</name>
</gene>
<sequence length="132" mass="14128">MNGGSEEIGRSIHHGGMPAYHDAMFAQNNFCGVAKMEAGHFSLICRRLGFSTLSGLEKSLPITWVQSTSNVETLLLVIHSVLNGGYQGIPDKSRLQAREGDKVAPDKTCVSVEVATLVSSPEPKGLASFVLQ</sequence>
<proteinExistence type="predicted"/>
<evidence type="ECO:0000313" key="2">
    <source>
        <dbReference type="Proteomes" id="UP001054837"/>
    </source>
</evidence>
<organism evidence="1 2">
    <name type="scientific">Caerostris darwini</name>
    <dbReference type="NCBI Taxonomy" id="1538125"/>
    <lineage>
        <taxon>Eukaryota</taxon>
        <taxon>Metazoa</taxon>
        <taxon>Ecdysozoa</taxon>
        <taxon>Arthropoda</taxon>
        <taxon>Chelicerata</taxon>
        <taxon>Arachnida</taxon>
        <taxon>Araneae</taxon>
        <taxon>Araneomorphae</taxon>
        <taxon>Entelegynae</taxon>
        <taxon>Araneoidea</taxon>
        <taxon>Araneidae</taxon>
        <taxon>Caerostris</taxon>
    </lineage>
</organism>
<evidence type="ECO:0000313" key="1">
    <source>
        <dbReference type="EMBL" id="GIY79714.1"/>
    </source>
</evidence>
<dbReference type="EMBL" id="BPLQ01014439">
    <property type="protein sequence ID" value="GIY79714.1"/>
    <property type="molecule type" value="Genomic_DNA"/>
</dbReference>
<dbReference type="AlphaFoldDB" id="A0AAV4WD35"/>